<comment type="caution">
    <text evidence="2">The sequence shown here is derived from an EMBL/GenBank/DDBJ whole genome shotgun (WGS) entry which is preliminary data.</text>
</comment>
<keyword evidence="1" id="KW-0732">Signal</keyword>
<dbReference type="EMBL" id="QHKO01000011">
    <property type="protein sequence ID" value="RAL20343.1"/>
    <property type="molecule type" value="Genomic_DNA"/>
</dbReference>
<dbReference type="Proteomes" id="UP000249169">
    <property type="component" value="Unassembled WGS sequence"/>
</dbReference>
<accession>A0A328C1P5</accession>
<proteinExistence type="predicted"/>
<evidence type="ECO:0000256" key="1">
    <source>
        <dbReference type="SAM" id="SignalP"/>
    </source>
</evidence>
<protein>
    <submittedName>
        <fullName evidence="2">Uncharacterized protein</fullName>
    </submittedName>
</protein>
<dbReference type="RefSeq" id="WP_111731159.1">
    <property type="nucleotide sequence ID" value="NZ_QHKO01000011.1"/>
</dbReference>
<keyword evidence="3" id="KW-1185">Reference proteome</keyword>
<evidence type="ECO:0000313" key="3">
    <source>
        <dbReference type="Proteomes" id="UP000249169"/>
    </source>
</evidence>
<sequence length="291" mass="32340">MPFARSFWSRYALVLATLLVTSGCATSLTNLAPAHTLDPGQVQITGVAAADLNTGVFDGTINAGRAVYEAVQNTEDPVSEDELRTLLDALLVWTLLRPGFTPEFAARVGVSDRVLHGLDVGLRYNGAVLKPDLRLQLFESPEGSLALTAHVAYGHHLSVASSAVEWLVMTEFERRDLEAGLSVGWEYRDMIKLYASPRYLYSRISVSPKLPAWLEGRLPPEYQDYNPSSYFGDSQMHYLGLNWGAMLGYRYVFAHLDVTMMRLLFRPTVLGSPRNYDGWIFAPSAGLTLRF</sequence>
<feature type="signal peptide" evidence="1">
    <location>
        <begin position="1"/>
        <end position="27"/>
    </location>
</feature>
<dbReference type="PROSITE" id="PS51257">
    <property type="entry name" value="PROKAR_LIPOPROTEIN"/>
    <property type="match status" value="1"/>
</dbReference>
<dbReference type="AlphaFoldDB" id="A0A328C1P5"/>
<name>A0A328C1P5_9DELT</name>
<dbReference type="OrthoDB" id="5499725at2"/>
<gene>
    <name evidence="2" type="ORF">DL240_17325</name>
</gene>
<evidence type="ECO:0000313" key="2">
    <source>
        <dbReference type="EMBL" id="RAL20343.1"/>
    </source>
</evidence>
<organism evidence="2 3">
    <name type="scientific">Lujinxingia litoralis</name>
    <dbReference type="NCBI Taxonomy" id="2211119"/>
    <lineage>
        <taxon>Bacteria</taxon>
        <taxon>Deltaproteobacteria</taxon>
        <taxon>Bradymonadales</taxon>
        <taxon>Lujinxingiaceae</taxon>
        <taxon>Lujinxingia</taxon>
    </lineage>
</organism>
<reference evidence="2 3" key="1">
    <citation type="submission" date="2018-05" db="EMBL/GenBank/DDBJ databases">
        <title>Lujinxingia marina gen. nov. sp. nov., a new facultative anaerobic member of the class Deltaproteobacteria, and proposal of Lujinxingaceae fam. nov.</title>
        <authorList>
            <person name="Li C.-M."/>
        </authorList>
    </citation>
    <scope>NUCLEOTIDE SEQUENCE [LARGE SCALE GENOMIC DNA]</scope>
    <source>
        <strain evidence="2 3">B210</strain>
    </source>
</reference>
<feature type="chain" id="PRO_5016270845" evidence="1">
    <location>
        <begin position="28"/>
        <end position="291"/>
    </location>
</feature>